<reference evidence="2" key="1">
    <citation type="journal article" date="2022" name="IScience">
        <title>Evolution of zygomycete secretomes and the origins of terrestrial fungal ecologies.</title>
        <authorList>
            <person name="Chang Y."/>
            <person name="Wang Y."/>
            <person name="Mondo S."/>
            <person name="Ahrendt S."/>
            <person name="Andreopoulos W."/>
            <person name="Barry K."/>
            <person name="Beard J."/>
            <person name="Benny G.L."/>
            <person name="Blankenship S."/>
            <person name="Bonito G."/>
            <person name="Cuomo C."/>
            <person name="Desiro A."/>
            <person name="Gervers K.A."/>
            <person name="Hundley H."/>
            <person name="Kuo A."/>
            <person name="LaButti K."/>
            <person name="Lang B.F."/>
            <person name="Lipzen A."/>
            <person name="O'Donnell K."/>
            <person name="Pangilinan J."/>
            <person name="Reynolds N."/>
            <person name="Sandor L."/>
            <person name="Smith M.E."/>
            <person name="Tsang A."/>
            <person name="Grigoriev I.V."/>
            <person name="Stajich J.E."/>
            <person name="Spatafora J.W."/>
        </authorList>
    </citation>
    <scope>NUCLEOTIDE SEQUENCE</scope>
    <source>
        <strain evidence="2">RSA 2281</strain>
    </source>
</reference>
<sequence>MIFQHCTSMDATLRRHPYRTTNAVESFHRDLYRDMVHRLPLSLALPQLLNYIQSDVRILANYEEHAVPPAYNRAPRPKKKRSSIKRNTEEIMQRIMGTDLKKVDQEKRMDEKKNNKMSENTPDTMKKKKSDRKNKKRKQLYDTEELWPSSKKPMGIVVFVLLLLQLYGDQDQYQKIKQTMLNHLFANYEFYLDILAKVFDERPSWKSILYLPFTIPSDTNREPQPINIFLHSNYFSVVDLIPSRARHHMVWLAVKPYHEAEWGILDLNVKYNAIWKYINRKRLTQEENNSWK</sequence>
<proteinExistence type="predicted"/>
<dbReference type="Proteomes" id="UP001209540">
    <property type="component" value="Unassembled WGS sequence"/>
</dbReference>
<evidence type="ECO:0000256" key="1">
    <source>
        <dbReference type="SAM" id="MobiDB-lite"/>
    </source>
</evidence>
<feature type="compositionally biased region" description="Basic and acidic residues" evidence="1">
    <location>
        <begin position="102"/>
        <end position="116"/>
    </location>
</feature>
<feature type="region of interest" description="Disordered" evidence="1">
    <location>
        <begin position="102"/>
        <end position="140"/>
    </location>
</feature>
<name>A0AAD5P890_9FUNG</name>
<protein>
    <submittedName>
        <fullName evidence="2">Uncharacterized protein</fullName>
    </submittedName>
</protein>
<organism evidence="2 3">
    <name type="scientific">Phascolomyces articulosus</name>
    <dbReference type="NCBI Taxonomy" id="60185"/>
    <lineage>
        <taxon>Eukaryota</taxon>
        <taxon>Fungi</taxon>
        <taxon>Fungi incertae sedis</taxon>
        <taxon>Mucoromycota</taxon>
        <taxon>Mucoromycotina</taxon>
        <taxon>Mucoromycetes</taxon>
        <taxon>Mucorales</taxon>
        <taxon>Lichtheimiaceae</taxon>
        <taxon>Phascolomyces</taxon>
    </lineage>
</organism>
<feature type="compositionally biased region" description="Basic residues" evidence="1">
    <location>
        <begin position="126"/>
        <end position="138"/>
    </location>
</feature>
<accession>A0AAD5P890</accession>
<dbReference type="EMBL" id="JAIXMP010000043">
    <property type="protein sequence ID" value="KAI9247190.1"/>
    <property type="molecule type" value="Genomic_DNA"/>
</dbReference>
<reference evidence="2" key="2">
    <citation type="submission" date="2023-02" db="EMBL/GenBank/DDBJ databases">
        <authorList>
            <consortium name="DOE Joint Genome Institute"/>
            <person name="Mondo S.J."/>
            <person name="Chang Y."/>
            <person name="Wang Y."/>
            <person name="Ahrendt S."/>
            <person name="Andreopoulos W."/>
            <person name="Barry K."/>
            <person name="Beard J."/>
            <person name="Benny G.L."/>
            <person name="Blankenship S."/>
            <person name="Bonito G."/>
            <person name="Cuomo C."/>
            <person name="Desiro A."/>
            <person name="Gervers K.A."/>
            <person name="Hundley H."/>
            <person name="Kuo A."/>
            <person name="LaButti K."/>
            <person name="Lang B.F."/>
            <person name="Lipzen A."/>
            <person name="O'Donnell K."/>
            <person name="Pangilinan J."/>
            <person name="Reynolds N."/>
            <person name="Sandor L."/>
            <person name="Smith M.W."/>
            <person name="Tsang A."/>
            <person name="Grigoriev I.V."/>
            <person name="Stajich J.E."/>
            <person name="Spatafora J.W."/>
        </authorList>
    </citation>
    <scope>NUCLEOTIDE SEQUENCE</scope>
    <source>
        <strain evidence="2">RSA 2281</strain>
    </source>
</reference>
<comment type="caution">
    <text evidence="2">The sequence shown here is derived from an EMBL/GenBank/DDBJ whole genome shotgun (WGS) entry which is preliminary data.</text>
</comment>
<keyword evidence="3" id="KW-1185">Reference proteome</keyword>
<evidence type="ECO:0000313" key="2">
    <source>
        <dbReference type="EMBL" id="KAI9247190.1"/>
    </source>
</evidence>
<dbReference type="AlphaFoldDB" id="A0AAD5P890"/>
<evidence type="ECO:0000313" key="3">
    <source>
        <dbReference type="Proteomes" id="UP001209540"/>
    </source>
</evidence>
<gene>
    <name evidence="2" type="ORF">BDA99DRAFT_592128</name>
</gene>